<dbReference type="EMBL" id="JACHHB010000008">
    <property type="protein sequence ID" value="MBB5173777.1"/>
    <property type="molecule type" value="Genomic_DNA"/>
</dbReference>
<organism evidence="6 7">
    <name type="scientific">Texcoconibacillus texcoconensis</name>
    <dbReference type="NCBI Taxonomy" id="1095777"/>
    <lineage>
        <taxon>Bacteria</taxon>
        <taxon>Bacillati</taxon>
        <taxon>Bacillota</taxon>
        <taxon>Bacilli</taxon>
        <taxon>Bacillales</taxon>
        <taxon>Bacillaceae</taxon>
        <taxon>Texcoconibacillus</taxon>
    </lineage>
</organism>
<keyword evidence="5" id="KW-0411">Iron-sulfur</keyword>
<dbReference type="GO" id="GO:0016491">
    <property type="term" value="F:oxidoreductase activity"/>
    <property type="evidence" value="ECO:0007669"/>
    <property type="project" value="UniProtKB-KW"/>
</dbReference>
<dbReference type="Proteomes" id="UP000551878">
    <property type="component" value="Unassembled WGS sequence"/>
</dbReference>
<evidence type="ECO:0000313" key="6">
    <source>
        <dbReference type="EMBL" id="MBB5173777.1"/>
    </source>
</evidence>
<dbReference type="Gene3D" id="3.50.50.60">
    <property type="entry name" value="FAD/NAD(P)-binding domain"/>
    <property type="match status" value="1"/>
</dbReference>
<keyword evidence="7" id="KW-1185">Reference proteome</keyword>
<comment type="caution">
    <text evidence="6">The sequence shown here is derived from an EMBL/GenBank/DDBJ whole genome shotgun (WGS) entry which is preliminary data.</text>
</comment>
<keyword evidence="2" id="KW-0479">Metal-binding</keyword>
<proteinExistence type="predicted"/>
<dbReference type="Pfam" id="PF12831">
    <property type="entry name" value="FAD_oxidored"/>
    <property type="match status" value="1"/>
</dbReference>
<evidence type="ECO:0000256" key="5">
    <source>
        <dbReference type="ARBA" id="ARBA00023014"/>
    </source>
</evidence>
<dbReference type="GO" id="GO:0051539">
    <property type="term" value="F:4 iron, 4 sulfur cluster binding"/>
    <property type="evidence" value="ECO:0007669"/>
    <property type="project" value="UniProtKB-KW"/>
</dbReference>
<keyword evidence="1" id="KW-0004">4Fe-4S</keyword>
<dbReference type="PANTHER" id="PTHR43498:SF1">
    <property type="entry name" value="COB--COM HETERODISULFIDE REDUCTASE IRON-SULFUR SUBUNIT A"/>
    <property type="match status" value="1"/>
</dbReference>
<evidence type="ECO:0000256" key="1">
    <source>
        <dbReference type="ARBA" id="ARBA00022485"/>
    </source>
</evidence>
<accession>A0A840QR56</accession>
<dbReference type="InterPro" id="IPR036188">
    <property type="entry name" value="FAD/NAD-bd_sf"/>
</dbReference>
<dbReference type="SUPFAM" id="SSF51905">
    <property type="entry name" value="FAD/NAD(P)-binding domain"/>
    <property type="match status" value="1"/>
</dbReference>
<keyword evidence="4" id="KW-0408">Iron</keyword>
<evidence type="ECO:0000256" key="4">
    <source>
        <dbReference type="ARBA" id="ARBA00023004"/>
    </source>
</evidence>
<evidence type="ECO:0000256" key="3">
    <source>
        <dbReference type="ARBA" id="ARBA00023002"/>
    </source>
</evidence>
<sequence length="628" mass="71049">MNKKLFMVLVPLVLIVMAVNVFFFSGDDEITQNEEETSDTYQPPEENPDIEQEYDVIVLGGEPEGVSAAVSAARNGAETLLVERRDGLGGLMTYGMLNYIDMVYGIDGEHAIGGIFEEWHHMVGRDDAFDIDVGKQAFLELVEEEENLTLLLETDINDAVVEDEQTVTGVTLENEDGEQTIYGQRFVDATQDADFAVMAGAPYFVGGADINLEDRRQAVTLMIHLRNVDWDGVRQTAEEEIFDKAGVTETVAWGFNDLHYEYETVEEDTRLRGLNLVRIAEEGQEEEFFINALQLFGVDGLDEAEVEEAIEKGIRETDRIVEYLREEFPGFEEAEVIDYPEELYIRETRHVYSEYMLPMSDVWAHADHWDSIGYGGYPVDVQATSVNDFGYVLSDPEQFAIPFRSLVPLEVENISVVSRSAGYSSLASGSARIIPTGMAAGEAGGLAAQLAIENDMTFRELSQDEELIEELRQRLADQGAFVEHFDISYPYENKWFDESIQFLIDYGLVVAGYDNDLRVEEPLSTTHFANLLSNGLARMNEDAYHEFHEAIRSPFNDSEFAEGVFTRDEMAEYIISIFEDTSIDDEPWAQALDLNLIDEEVYHRIPEDDELVRKEGHYIAAQILKNYQ</sequence>
<dbReference type="GO" id="GO:0046872">
    <property type="term" value="F:metal ion binding"/>
    <property type="evidence" value="ECO:0007669"/>
    <property type="project" value="UniProtKB-KW"/>
</dbReference>
<protein>
    <recommendedName>
        <fullName evidence="8">FAD dependent oxidoreductase</fullName>
    </recommendedName>
</protein>
<name>A0A840QR56_9BACI</name>
<gene>
    <name evidence="6" type="ORF">HNQ41_001967</name>
</gene>
<evidence type="ECO:0000313" key="7">
    <source>
        <dbReference type="Proteomes" id="UP000551878"/>
    </source>
</evidence>
<evidence type="ECO:0000256" key="2">
    <source>
        <dbReference type="ARBA" id="ARBA00022723"/>
    </source>
</evidence>
<dbReference type="PANTHER" id="PTHR43498">
    <property type="entry name" value="FERREDOXIN:COB-COM HETERODISULFIDE REDUCTASE SUBUNIT A"/>
    <property type="match status" value="1"/>
</dbReference>
<dbReference type="RefSeq" id="WP_184664217.1">
    <property type="nucleotide sequence ID" value="NZ_JACHHB010000008.1"/>
</dbReference>
<keyword evidence="3" id="KW-0560">Oxidoreductase</keyword>
<reference evidence="6 7" key="1">
    <citation type="submission" date="2020-08" db="EMBL/GenBank/DDBJ databases">
        <title>Genomic Encyclopedia of Type Strains, Phase IV (KMG-IV): sequencing the most valuable type-strain genomes for metagenomic binning, comparative biology and taxonomic classification.</title>
        <authorList>
            <person name="Goeker M."/>
        </authorList>
    </citation>
    <scope>NUCLEOTIDE SEQUENCE [LARGE SCALE GENOMIC DNA]</scope>
    <source>
        <strain evidence="6 7">DSM 24696</strain>
    </source>
</reference>
<dbReference type="AlphaFoldDB" id="A0A840QR56"/>
<dbReference type="InterPro" id="IPR039650">
    <property type="entry name" value="HdrA-like"/>
</dbReference>
<evidence type="ECO:0008006" key="8">
    <source>
        <dbReference type="Google" id="ProtNLM"/>
    </source>
</evidence>